<dbReference type="FunFam" id="2.60.40.1180:FF:000007">
    <property type="entry name" value="Sucrose isomerase"/>
    <property type="match status" value="1"/>
</dbReference>
<dbReference type="CDD" id="cd11333">
    <property type="entry name" value="AmyAc_SI_OligoGlu_DGase"/>
    <property type="match status" value="1"/>
</dbReference>
<dbReference type="Proteomes" id="UP001198200">
    <property type="component" value="Unassembled WGS sequence"/>
</dbReference>
<dbReference type="PANTHER" id="PTHR10357:SF184">
    <property type="entry name" value="OLIGO-1,6-GLUCOSIDASE 1"/>
    <property type="match status" value="1"/>
</dbReference>
<accession>A0AAE3JEK5</accession>
<dbReference type="Gene3D" id="3.90.400.10">
    <property type="entry name" value="Oligo-1,6-glucosidase, Domain 2"/>
    <property type="match status" value="1"/>
</dbReference>
<evidence type="ECO:0000256" key="2">
    <source>
        <dbReference type="ARBA" id="ARBA00022801"/>
    </source>
</evidence>
<sequence>MNEKWWKNAVVYQIYPRSFKDSNGDGIGDLEGIYEKLDYLAELGIDVIWMSPVYKSPNDDNGYDISDYQDIMDDFGTMDDFDRVLKKAHSLNIKIMMDLVVNHTSDEHKWFIESKKSKDNPYHDYYMWADPDKNGNPPNRWESCFSGSAWEYVESVGQFYLHSFSRKQPDLNWDNPKVREEVFKMMTWWCDKGIDGFRMDVISMISKYPGLPDGPENGNGYTGNTSCDGPNIHKYLREMNEKVLSKYRLITVGECPGVNAEQAKKYANIDGSELDMIFQFEHVSGSALKPCHHGKWDGEAMTMPELRANFTKWQKDLEGCAWNSLFLSNHDQPRCVSRFGNDSEQYRELSAKMLATMTHFQKGTPYVYQGEELGMTNAYMENIADYRDIESLNAYKELTTKENIPAKTVMGYIKAVGRDNARTPMQWDASDNGGFTSGTPWLQVNKNYKTINAAAQVNDPDSVFAYYKKLIALRHTNEVMVNGVYDVLIPDHPQIYAYTRTLGDKQLLVLCNDSEKEVGVPAEIEEKIAGAQGILIQNYKDVKAGVLRPYEAVVYAW</sequence>
<dbReference type="SUPFAM" id="SSF51445">
    <property type="entry name" value="(Trans)glycosidases"/>
    <property type="match status" value="1"/>
</dbReference>
<reference evidence="5 6" key="1">
    <citation type="submission" date="2021-10" db="EMBL/GenBank/DDBJ databases">
        <title>Anaerobic single-cell dispensing facilitates the cultivation of human gut bacteria.</title>
        <authorList>
            <person name="Afrizal A."/>
        </authorList>
    </citation>
    <scope>NUCLEOTIDE SEQUENCE [LARGE SCALE GENOMIC DNA]</scope>
    <source>
        <strain evidence="5 6">CLA-AA-H224</strain>
    </source>
</reference>
<evidence type="ECO:0000259" key="4">
    <source>
        <dbReference type="SMART" id="SM00642"/>
    </source>
</evidence>
<dbReference type="InterPro" id="IPR013780">
    <property type="entry name" value="Glyco_hydro_b"/>
</dbReference>
<keyword evidence="3" id="KW-0326">Glycosidase</keyword>
<name>A0AAE3JEK5_9FIRM</name>
<evidence type="ECO:0000313" key="6">
    <source>
        <dbReference type="Proteomes" id="UP001198200"/>
    </source>
</evidence>
<gene>
    <name evidence="5" type="ORF">LKD48_14140</name>
</gene>
<dbReference type="AlphaFoldDB" id="A0AAE3JEK5"/>
<dbReference type="InterPro" id="IPR045857">
    <property type="entry name" value="O16G_dom_2"/>
</dbReference>
<keyword evidence="2" id="KW-0378">Hydrolase</keyword>
<dbReference type="NCBIfam" id="NF008183">
    <property type="entry name" value="PRK10933.1"/>
    <property type="match status" value="1"/>
</dbReference>
<comment type="caution">
    <text evidence="5">The sequence shown here is derived from an EMBL/GenBank/DDBJ whole genome shotgun (WGS) entry which is preliminary data.</text>
</comment>
<dbReference type="FunFam" id="3.90.400.10:FF:000002">
    <property type="entry name" value="Sucrose isomerase"/>
    <property type="match status" value="1"/>
</dbReference>
<proteinExistence type="inferred from homology"/>
<dbReference type="InterPro" id="IPR006047">
    <property type="entry name" value="GH13_cat_dom"/>
</dbReference>
<dbReference type="Pfam" id="PF00128">
    <property type="entry name" value="Alpha-amylase"/>
    <property type="match status" value="1"/>
</dbReference>
<dbReference type="EMBL" id="JAJEQN010000047">
    <property type="protein sequence ID" value="MCC2222747.1"/>
    <property type="molecule type" value="Genomic_DNA"/>
</dbReference>
<comment type="similarity">
    <text evidence="1">Belongs to the glycosyl hydrolase 13 family.</text>
</comment>
<dbReference type="SUPFAM" id="SSF51011">
    <property type="entry name" value="Glycosyl hydrolase domain"/>
    <property type="match status" value="1"/>
</dbReference>
<dbReference type="PANTHER" id="PTHR10357">
    <property type="entry name" value="ALPHA-AMYLASE FAMILY MEMBER"/>
    <property type="match status" value="1"/>
</dbReference>
<evidence type="ECO:0000256" key="3">
    <source>
        <dbReference type="ARBA" id="ARBA00023295"/>
    </source>
</evidence>
<evidence type="ECO:0000256" key="1">
    <source>
        <dbReference type="ARBA" id="ARBA00008061"/>
    </source>
</evidence>
<dbReference type="Gene3D" id="3.20.20.80">
    <property type="entry name" value="Glycosidases"/>
    <property type="match status" value="1"/>
</dbReference>
<evidence type="ECO:0000313" key="5">
    <source>
        <dbReference type="EMBL" id="MCC2222747.1"/>
    </source>
</evidence>
<dbReference type="SMART" id="SM00642">
    <property type="entry name" value="Aamy"/>
    <property type="match status" value="1"/>
</dbReference>
<keyword evidence="6" id="KW-1185">Reference proteome</keyword>
<dbReference type="RefSeq" id="WP_308732347.1">
    <property type="nucleotide sequence ID" value="NZ_JAJEQN010000047.1"/>
</dbReference>
<dbReference type="GO" id="GO:0004556">
    <property type="term" value="F:alpha-amylase activity"/>
    <property type="evidence" value="ECO:0007669"/>
    <property type="project" value="TreeGrafter"/>
</dbReference>
<dbReference type="GO" id="GO:0009313">
    <property type="term" value="P:oligosaccharide catabolic process"/>
    <property type="evidence" value="ECO:0007669"/>
    <property type="project" value="TreeGrafter"/>
</dbReference>
<feature type="domain" description="Glycosyl hydrolase family 13 catalytic" evidence="4">
    <location>
        <begin position="13"/>
        <end position="422"/>
    </location>
</feature>
<dbReference type="FunFam" id="3.20.20.80:FF:000064">
    <property type="entry name" value="Oligo-1,6-glucosidase"/>
    <property type="match status" value="2"/>
</dbReference>
<protein>
    <submittedName>
        <fullName evidence="5">Alpha-glucosidase</fullName>
    </submittedName>
</protein>
<organism evidence="5 6">
    <name type="scientific">Anthropogastromicrobium aceti</name>
    <dbReference type="NCBI Taxonomy" id="2981768"/>
    <lineage>
        <taxon>Bacteria</taxon>
        <taxon>Bacillati</taxon>
        <taxon>Bacillota</taxon>
        <taxon>Clostridia</taxon>
        <taxon>Lachnospirales</taxon>
        <taxon>Lachnospiraceae</taxon>
        <taxon>Anthropogastromicrobium</taxon>
    </lineage>
</organism>
<dbReference type="Gene3D" id="2.60.40.1180">
    <property type="entry name" value="Golgi alpha-mannosidase II"/>
    <property type="match status" value="1"/>
</dbReference>
<dbReference type="InterPro" id="IPR017853">
    <property type="entry name" value="GH"/>
</dbReference>